<gene>
    <name evidence="1" type="ORF">TanjilG_31792</name>
</gene>
<dbReference type="Gene3D" id="1.10.150.240">
    <property type="entry name" value="Putative phosphatase, domain 2"/>
    <property type="match status" value="1"/>
</dbReference>
<dbReference type="Gene3D" id="3.40.50.1000">
    <property type="entry name" value="HAD superfamily/HAD-like"/>
    <property type="match status" value="1"/>
</dbReference>
<keyword evidence="2" id="KW-1185">Reference proteome</keyword>
<reference evidence="1 2" key="1">
    <citation type="journal article" date="2017" name="Plant Biotechnol. J.">
        <title>A comprehensive draft genome sequence for lupin (Lupinus angustifolius), an emerging health food: insights into plant-microbe interactions and legume evolution.</title>
        <authorList>
            <person name="Hane J.K."/>
            <person name="Ming Y."/>
            <person name="Kamphuis L.G."/>
            <person name="Nelson M.N."/>
            <person name="Garg G."/>
            <person name="Atkins C.A."/>
            <person name="Bayer P.E."/>
            <person name="Bravo A."/>
            <person name="Bringans S."/>
            <person name="Cannon S."/>
            <person name="Edwards D."/>
            <person name="Foley R."/>
            <person name="Gao L.L."/>
            <person name="Harrison M.J."/>
            <person name="Huang W."/>
            <person name="Hurgobin B."/>
            <person name="Li S."/>
            <person name="Liu C.W."/>
            <person name="McGrath A."/>
            <person name="Morahan G."/>
            <person name="Murray J."/>
            <person name="Weller J."/>
            <person name="Jian J."/>
            <person name="Singh K.B."/>
        </authorList>
    </citation>
    <scope>NUCLEOTIDE SEQUENCE [LARGE SCALE GENOMIC DNA]</scope>
    <source>
        <strain evidence="2">cv. Tanjil</strain>
        <tissue evidence="1">Whole plant</tissue>
    </source>
</reference>
<dbReference type="OrthoDB" id="545219at2759"/>
<dbReference type="Gramene" id="OIW13903">
    <property type="protein sequence ID" value="OIW13903"/>
    <property type="gene ID" value="TanjilG_31792"/>
</dbReference>
<dbReference type="EMBL" id="CM007364">
    <property type="protein sequence ID" value="OIW13903.1"/>
    <property type="molecule type" value="Genomic_DNA"/>
</dbReference>
<dbReference type="AlphaFoldDB" id="A0A4P1RLZ8"/>
<dbReference type="InterPro" id="IPR023198">
    <property type="entry name" value="PGP-like_dom2"/>
</dbReference>
<protein>
    <recommendedName>
        <fullName evidence="3">Haloacid dehalogenase-like hydrolase domain-containing protein</fullName>
    </recommendedName>
</protein>
<organism evidence="1 2">
    <name type="scientific">Lupinus angustifolius</name>
    <name type="common">Narrow-leaved blue lupine</name>
    <dbReference type="NCBI Taxonomy" id="3871"/>
    <lineage>
        <taxon>Eukaryota</taxon>
        <taxon>Viridiplantae</taxon>
        <taxon>Streptophyta</taxon>
        <taxon>Embryophyta</taxon>
        <taxon>Tracheophyta</taxon>
        <taxon>Spermatophyta</taxon>
        <taxon>Magnoliopsida</taxon>
        <taxon>eudicotyledons</taxon>
        <taxon>Gunneridae</taxon>
        <taxon>Pentapetalae</taxon>
        <taxon>rosids</taxon>
        <taxon>fabids</taxon>
        <taxon>Fabales</taxon>
        <taxon>Fabaceae</taxon>
        <taxon>Papilionoideae</taxon>
        <taxon>50 kb inversion clade</taxon>
        <taxon>genistoids sensu lato</taxon>
        <taxon>core genistoids</taxon>
        <taxon>Genisteae</taxon>
        <taxon>Lupinus</taxon>
    </lineage>
</organism>
<dbReference type="KEGG" id="lang:109345504"/>
<dbReference type="InterPro" id="IPR036412">
    <property type="entry name" value="HAD-like_sf"/>
</dbReference>
<sequence>MEGTITQTLSVRFPFTLGFRRYFPTISHPFSSSPLLPPPLTNLHSNSSSPRSRFSAFCSLSTQHNHNHNGNSSRQLAILLEVEGVLFDAYRLGNRQSFNKAFEKLGLDCANWTEPIYSDLLRKSAGDEEKMVYLYFNRIGWPASLPTNEKEQFTKSVLKEKEKALEEFVMSKNLPLRPGVEQFIDDAYNEGIPVVILTAYSKSDDKIARTIMEKLGNDRNIKVIIVGNKEIEQSLYGQLVSGKVISSGLDEELAKEAKRAASAERQRLAKEVASVLKLSVDIDIGLSESLDKIVAALRAGAEYAGLPVCNCVLVAGSQSGVAGAQRVGMPCVVLRSSLTSRAEFPMANAVADGFGGADLTISKLRNLSKKNKPEN</sequence>
<dbReference type="PANTHER" id="PTHR42896:SF3">
    <property type="entry name" value="PROTEIN, PUTATIVE, EXPRESSED-RELATED"/>
    <property type="match status" value="1"/>
</dbReference>
<name>A0A4P1RLZ8_LUPAN</name>
<dbReference type="SUPFAM" id="SSF56784">
    <property type="entry name" value="HAD-like"/>
    <property type="match status" value="1"/>
</dbReference>
<dbReference type="GO" id="GO:0016787">
    <property type="term" value="F:hydrolase activity"/>
    <property type="evidence" value="ECO:0007669"/>
    <property type="project" value="InterPro"/>
</dbReference>
<dbReference type="InterPro" id="IPR023214">
    <property type="entry name" value="HAD_sf"/>
</dbReference>
<dbReference type="PANTHER" id="PTHR42896">
    <property type="entry name" value="XYLULOSE-1,5-BISPHOSPHATE (XUBP) PHOSPHATASE"/>
    <property type="match status" value="1"/>
</dbReference>
<accession>A0A4P1RLZ8</accession>
<proteinExistence type="predicted"/>
<dbReference type="Proteomes" id="UP000188354">
    <property type="component" value="Chromosome LG04"/>
</dbReference>
<evidence type="ECO:0000313" key="1">
    <source>
        <dbReference type="EMBL" id="OIW13903.1"/>
    </source>
</evidence>
<evidence type="ECO:0008006" key="3">
    <source>
        <dbReference type="Google" id="ProtNLM"/>
    </source>
</evidence>
<evidence type="ECO:0000313" key="2">
    <source>
        <dbReference type="Proteomes" id="UP000188354"/>
    </source>
</evidence>
<dbReference type="InterPro" id="IPR044999">
    <property type="entry name" value="CbbY-like"/>
</dbReference>